<evidence type="ECO:0000313" key="5">
    <source>
        <dbReference type="Proteomes" id="UP000565441"/>
    </source>
</evidence>
<comment type="caution">
    <text evidence="4">The sequence shown here is derived from an EMBL/GenBank/DDBJ whole genome shotgun (WGS) entry which is preliminary data.</text>
</comment>
<feature type="transmembrane region" description="Helical" evidence="2">
    <location>
        <begin position="531"/>
        <end position="554"/>
    </location>
</feature>
<proteinExistence type="predicted"/>
<sequence>MSQLSGENPLPRHEILTLLHKTTALLPRALAPRTQAGTTTDSLELWRDILSATYDDLLSKDPRPANIAVYGIDQWSGAQDLITALLEEPLTSDVSLNEQIRTRWQRHSGQAQLTISSIPVSGTSILHASSSFLRQFSVPLQITELSQTHTSPSFENQTSPDIDEQTSDILLQADIAIVVCNPVTTPISVLLRNPLFSRNPNTILVLSSTSSGFTTESLKTHLLRPFPEGTLGSPRILFVDPSRAMAANEALKSDFQSSASVQRYQDNFVGSRVSTVTAALKELIPSNAEPSEASFRAQTSIAHIRAALSACQSSLKRARNEMDGVVVDVCTLKARIEEAKVRAQGEVLSRSSKQHSSKSGVESDVVADAVQRAGKEVKTVMDRLTWWRMAWRVDEISLVVTQAVNRAWCRDLERQLILQTGRLSALQQDMTKSIFTLLAAHPNPPFNSVVLHNSLRQLAASPSFPVTPQTLMYPIITRRAQIIEHPTTRLHVAGQRAVLGMGGGIAAGAGVSWAGWYGWLTGSGEGLLGAVGLDAGTAMGVGLLGAVMGVRWAVGKWERSKRRWWEDWNRVGEGLGRDLRVSLDQTMSDKVLVVASSGCDRLSDLVVQRKGELEELEEELDTLKIALDTLEQRLK</sequence>
<evidence type="ECO:0000259" key="3">
    <source>
        <dbReference type="Pfam" id="PF23868"/>
    </source>
</evidence>
<keyword evidence="2" id="KW-0812">Transmembrane</keyword>
<keyword evidence="2" id="KW-1133">Transmembrane helix</keyword>
<organism evidence="4 5">
    <name type="scientific">Tricholomella constricta</name>
    <dbReference type="NCBI Taxonomy" id="117010"/>
    <lineage>
        <taxon>Eukaryota</taxon>
        <taxon>Fungi</taxon>
        <taxon>Dikarya</taxon>
        <taxon>Basidiomycota</taxon>
        <taxon>Agaricomycotina</taxon>
        <taxon>Agaricomycetes</taxon>
        <taxon>Agaricomycetidae</taxon>
        <taxon>Agaricales</taxon>
        <taxon>Tricholomatineae</taxon>
        <taxon>Lyophyllaceae</taxon>
        <taxon>Tricholomella</taxon>
    </lineage>
</organism>
<dbReference type="PANTHER" id="PTHR38644">
    <property type="entry name" value="EXPRESSED PROTEIN"/>
    <property type="match status" value="1"/>
</dbReference>
<dbReference type="Pfam" id="PF23868">
    <property type="entry name" value="Mmc1_C"/>
    <property type="match status" value="1"/>
</dbReference>
<evidence type="ECO:0000256" key="1">
    <source>
        <dbReference type="SAM" id="Coils"/>
    </source>
</evidence>
<reference evidence="4 5" key="1">
    <citation type="journal article" date="2020" name="ISME J.">
        <title>Uncovering the hidden diversity of litter-decomposition mechanisms in mushroom-forming fungi.</title>
        <authorList>
            <person name="Floudas D."/>
            <person name="Bentzer J."/>
            <person name="Ahren D."/>
            <person name="Johansson T."/>
            <person name="Persson P."/>
            <person name="Tunlid A."/>
        </authorList>
    </citation>
    <scope>NUCLEOTIDE SEQUENCE [LARGE SCALE GENOMIC DNA]</scope>
    <source>
        <strain evidence="4 5">CBS 661.87</strain>
    </source>
</reference>
<dbReference type="PANTHER" id="PTHR38644:SF1">
    <property type="entry name" value="EXPRESSED PROTEIN"/>
    <property type="match status" value="1"/>
</dbReference>
<accession>A0A8H5HBX3</accession>
<protein>
    <recommendedName>
        <fullName evidence="3">Mmc1 C-terminal domain-containing protein</fullName>
    </recommendedName>
</protein>
<dbReference type="InterPro" id="IPR056196">
    <property type="entry name" value="Mmc1_C"/>
</dbReference>
<dbReference type="EMBL" id="JAACJP010000013">
    <property type="protein sequence ID" value="KAF5380459.1"/>
    <property type="molecule type" value="Genomic_DNA"/>
</dbReference>
<keyword evidence="1" id="KW-0175">Coiled coil</keyword>
<feature type="domain" description="Mmc1 C-terminal" evidence="3">
    <location>
        <begin position="381"/>
        <end position="566"/>
    </location>
</feature>
<keyword evidence="2" id="KW-0472">Membrane</keyword>
<feature type="coiled-coil region" evidence="1">
    <location>
        <begin position="599"/>
        <end position="633"/>
    </location>
</feature>
<name>A0A8H5HBX3_9AGAR</name>
<keyword evidence="5" id="KW-1185">Reference proteome</keyword>
<dbReference type="Proteomes" id="UP000565441">
    <property type="component" value="Unassembled WGS sequence"/>
</dbReference>
<evidence type="ECO:0000256" key="2">
    <source>
        <dbReference type="SAM" id="Phobius"/>
    </source>
</evidence>
<dbReference type="OrthoDB" id="5319015at2759"/>
<dbReference type="AlphaFoldDB" id="A0A8H5HBX3"/>
<evidence type="ECO:0000313" key="4">
    <source>
        <dbReference type="EMBL" id="KAF5380459.1"/>
    </source>
</evidence>
<feature type="transmembrane region" description="Helical" evidence="2">
    <location>
        <begin position="497"/>
        <end position="519"/>
    </location>
</feature>
<gene>
    <name evidence="4" type="ORF">D9615_004628</name>
</gene>